<reference evidence="1 2" key="2">
    <citation type="journal article" date="2022" name="Mol. Ecol. Resour.">
        <title>The genomes of chicory, endive, great burdock and yacon provide insights into Asteraceae paleo-polyploidization history and plant inulin production.</title>
        <authorList>
            <person name="Fan W."/>
            <person name="Wang S."/>
            <person name="Wang H."/>
            <person name="Wang A."/>
            <person name="Jiang F."/>
            <person name="Liu H."/>
            <person name="Zhao H."/>
            <person name="Xu D."/>
            <person name="Zhang Y."/>
        </authorList>
    </citation>
    <scope>NUCLEOTIDE SEQUENCE [LARGE SCALE GENOMIC DNA]</scope>
    <source>
        <strain evidence="2">cv. Punajuju</strain>
        <tissue evidence="1">Leaves</tissue>
    </source>
</reference>
<keyword evidence="2" id="KW-1185">Reference proteome</keyword>
<reference evidence="2" key="1">
    <citation type="journal article" date="2022" name="Mol. Ecol. Resour.">
        <title>The genomes of chicory, endive, great burdock and yacon provide insights into Asteraceae palaeo-polyploidization history and plant inulin production.</title>
        <authorList>
            <person name="Fan W."/>
            <person name="Wang S."/>
            <person name="Wang H."/>
            <person name="Wang A."/>
            <person name="Jiang F."/>
            <person name="Liu H."/>
            <person name="Zhao H."/>
            <person name="Xu D."/>
            <person name="Zhang Y."/>
        </authorList>
    </citation>
    <scope>NUCLEOTIDE SEQUENCE [LARGE SCALE GENOMIC DNA]</scope>
    <source>
        <strain evidence="2">cv. Punajuju</strain>
    </source>
</reference>
<organism evidence="1 2">
    <name type="scientific">Cichorium intybus</name>
    <name type="common">Chicory</name>
    <dbReference type="NCBI Taxonomy" id="13427"/>
    <lineage>
        <taxon>Eukaryota</taxon>
        <taxon>Viridiplantae</taxon>
        <taxon>Streptophyta</taxon>
        <taxon>Embryophyta</taxon>
        <taxon>Tracheophyta</taxon>
        <taxon>Spermatophyta</taxon>
        <taxon>Magnoliopsida</taxon>
        <taxon>eudicotyledons</taxon>
        <taxon>Gunneridae</taxon>
        <taxon>Pentapetalae</taxon>
        <taxon>asterids</taxon>
        <taxon>campanulids</taxon>
        <taxon>Asterales</taxon>
        <taxon>Asteraceae</taxon>
        <taxon>Cichorioideae</taxon>
        <taxon>Cichorieae</taxon>
        <taxon>Cichoriinae</taxon>
        <taxon>Cichorium</taxon>
    </lineage>
</organism>
<protein>
    <submittedName>
        <fullName evidence="1">Uncharacterized protein</fullName>
    </submittedName>
</protein>
<proteinExistence type="predicted"/>
<comment type="caution">
    <text evidence="1">The sequence shown here is derived from an EMBL/GenBank/DDBJ whole genome shotgun (WGS) entry which is preliminary data.</text>
</comment>
<dbReference type="EMBL" id="CM042015">
    <property type="protein sequence ID" value="KAI3708253.1"/>
    <property type="molecule type" value="Genomic_DNA"/>
</dbReference>
<evidence type="ECO:0000313" key="1">
    <source>
        <dbReference type="EMBL" id="KAI3708253.1"/>
    </source>
</evidence>
<name>A0ACB9AEH7_CICIN</name>
<sequence length="120" mass="13732">MQVFYSPQPGSVTKNQSSFRHSGAYTTSGYGDNNVGSFQKVEEHFNQNGTMLKDGLQVLQQRATLHEMEKSIYFRGVNSTVKSQFVTELIASCLVDFHRNVRWILVRDAGGGQRQRWMQR</sequence>
<dbReference type="Proteomes" id="UP001055811">
    <property type="component" value="Linkage Group LG07"/>
</dbReference>
<accession>A0ACB9AEH7</accession>
<evidence type="ECO:0000313" key="2">
    <source>
        <dbReference type="Proteomes" id="UP001055811"/>
    </source>
</evidence>
<gene>
    <name evidence="1" type="ORF">L2E82_37418</name>
</gene>